<dbReference type="EMBL" id="LCAW01000009">
    <property type="protein sequence ID" value="KKR99223.1"/>
    <property type="molecule type" value="Genomic_DNA"/>
</dbReference>
<keyword evidence="1" id="KW-0472">Membrane</keyword>
<dbReference type="InterPro" id="IPR013229">
    <property type="entry name" value="PEGA"/>
</dbReference>
<feature type="transmembrane region" description="Helical" evidence="1">
    <location>
        <begin position="9"/>
        <end position="29"/>
    </location>
</feature>
<dbReference type="SUPFAM" id="SSF82171">
    <property type="entry name" value="DPP6 N-terminal domain-like"/>
    <property type="match status" value="1"/>
</dbReference>
<comment type="caution">
    <text evidence="3">The sequence shown here is derived from an EMBL/GenBank/DDBJ whole genome shotgun (WGS) entry which is preliminary data.</text>
</comment>
<evidence type="ECO:0000313" key="3">
    <source>
        <dbReference type="EMBL" id="KKR99223.1"/>
    </source>
</evidence>
<gene>
    <name evidence="3" type="ORF">UU50_C0009G0040</name>
</gene>
<dbReference type="Gene3D" id="2.120.10.30">
    <property type="entry name" value="TolB, C-terminal domain"/>
    <property type="match status" value="1"/>
</dbReference>
<feature type="domain" description="PEGA" evidence="2">
    <location>
        <begin position="44"/>
        <end position="107"/>
    </location>
</feature>
<name>A0A0G0VEE5_9BACT</name>
<dbReference type="InterPro" id="IPR011042">
    <property type="entry name" value="6-blade_b-propeller_TolB-like"/>
</dbReference>
<protein>
    <recommendedName>
        <fullName evidence="2">PEGA domain-containing protein</fullName>
    </recommendedName>
</protein>
<evidence type="ECO:0000313" key="4">
    <source>
        <dbReference type="Proteomes" id="UP000033930"/>
    </source>
</evidence>
<proteinExistence type="predicted"/>
<accession>A0A0G0VEE5</accession>
<reference evidence="3 4" key="1">
    <citation type="journal article" date="2015" name="Nature">
        <title>rRNA introns, odd ribosomes, and small enigmatic genomes across a large radiation of phyla.</title>
        <authorList>
            <person name="Brown C.T."/>
            <person name="Hug L.A."/>
            <person name="Thomas B.C."/>
            <person name="Sharon I."/>
            <person name="Castelle C.J."/>
            <person name="Singh A."/>
            <person name="Wilkins M.J."/>
            <person name="Williams K.H."/>
            <person name="Banfield J.F."/>
        </authorList>
    </citation>
    <scope>NUCLEOTIDE SEQUENCE [LARGE SCALE GENOMIC DNA]</scope>
</reference>
<keyword evidence="1" id="KW-0812">Transmembrane</keyword>
<organism evidence="3 4">
    <name type="scientific">Candidatus Uhrbacteria bacterium GW2011_GWC1_41_20</name>
    <dbReference type="NCBI Taxonomy" id="1618983"/>
    <lineage>
        <taxon>Bacteria</taxon>
        <taxon>Candidatus Uhriibacteriota</taxon>
    </lineage>
</organism>
<dbReference type="Proteomes" id="UP000033930">
    <property type="component" value="Unassembled WGS sequence"/>
</dbReference>
<keyword evidence="1" id="KW-1133">Transmembrane helix</keyword>
<dbReference type="AlphaFoldDB" id="A0A0G0VEE5"/>
<evidence type="ECO:0000256" key="1">
    <source>
        <dbReference type="SAM" id="Phobius"/>
    </source>
</evidence>
<dbReference type="Pfam" id="PF08308">
    <property type="entry name" value="PEGA"/>
    <property type="match status" value="1"/>
</dbReference>
<evidence type="ECO:0000259" key="2">
    <source>
        <dbReference type="Pfam" id="PF08308"/>
    </source>
</evidence>
<sequence>MPIWIRRVIFWTFVMIFFITAPLLVLYTAGYRYSISSGLVTRTGVLSITTSPRSAEIYLDSQYAGAKTPEVLKRILPGTYGIELRKDGYHSWTGEVEIKSGQTKQLQNIQLFLDSEAQLLFDKETDVISVNPQGDTIAYATREGGWQEIWLYRPKENSHTLLNQQIASDQKNLELAWSAAGTYLSAFDIDANTVAIYKNDATAVSLPVNEDIIGLEWNPSSDALIALTTEDGLVQIDLQAGLIKSFAQTDETSVLLDASVLRLISGSDYTEIAQYVDNEKETLALLPKGTYTIEERDGTYLILTDTRGRLYLIQIHQDQPILLEREVDTYDWDPQSDRLVFTDGFELSVYDASSHITELITRQSTQIKTVTWHPQSNIVFVQDDALRAYETYAQAKQRFVTTLLENADIQTLWISKDGRNIYFYGQQNGAYGVYSLEIAKLIEGF</sequence>